<dbReference type="Proteomes" id="UP000298493">
    <property type="component" value="Unassembled WGS sequence"/>
</dbReference>
<evidence type="ECO:0000313" key="3">
    <source>
        <dbReference type="EMBL" id="TID15986.1"/>
    </source>
</evidence>
<feature type="chain" id="PRO_5021470537" evidence="2">
    <location>
        <begin position="23"/>
        <end position="421"/>
    </location>
</feature>
<sequence length="421" mass="44311">MFLHAATKIWNCLLIFTTLGSAYQCASGVSDEECLAKARAFSAELLPVFPQDVTPAQALDRAAEFTCAPTVPAAECLASASAFSACLTQNNTASNSSCFGPPSLPNTNITTDWDEDKPLPLPIPTPIPMTAPALLPQAAQFTCAPTVPAAECLASSSAFSACLAQNITASDCFNRTQNTANLTTQAPDPTPTTPSPPILTQPGYAPCTLTSPGSTNVIILDECPPDLPQPLQTPLLPPTVPVIAGTGTGTDEGEINLLPTPTDPRVREMETPTGSWTTCVQNNLLTCNNALCTSDPNYAPRCTDTSPPRKEGRNLCIDGLPNRCQGSDCVFINETQGTSDSEETDMKTNPQIDYEGGICKGWVPPAPPPIPIPIPARPANNLVPTKTCAGPGVGRPRENGLGVVESGEERVWAWQNGDCYS</sequence>
<dbReference type="AlphaFoldDB" id="A0A4Z1NP32"/>
<protein>
    <submittedName>
        <fullName evidence="3">Uncharacterized protein</fullName>
    </submittedName>
</protein>
<gene>
    <name evidence="3" type="ORF">E6O75_ATG09044</name>
</gene>
<feature type="region of interest" description="Disordered" evidence="1">
    <location>
        <begin position="181"/>
        <end position="200"/>
    </location>
</feature>
<keyword evidence="2" id="KW-0732">Signal</keyword>
<dbReference type="EMBL" id="SNSC02000019">
    <property type="protein sequence ID" value="TID15986.1"/>
    <property type="molecule type" value="Genomic_DNA"/>
</dbReference>
<evidence type="ECO:0000256" key="1">
    <source>
        <dbReference type="SAM" id="MobiDB-lite"/>
    </source>
</evidence>
<accession>A0A4Z1NP32</accession>
<feature type="signal peptide" evidence="2">
    <location>
        <begin position="1"/>
        <end position="22"/>
    </location>
</feature>
<name>A0A4Z1NP32_9PEZI</name>
<evidence type="ECO:0000313" key="4">
    <source>
        <dbReference type="Proteomes" id="UP000298493"/>
    </source>
</evidence>
<feature type="region of interest" description="Disordered" evidence="1">
    <location>
        <begin position="246"/>
        <end position="272"/>
    </location>
</feature>
<comment type="caution">
    <text evidence="3">The sequence shown here is derived from an EMBL/GenBank/DDBJ whole genome shotgun (WGS) entry which is preliminary data.</text>
</comment>
<evidence type="ECO:0000256" key="2">
    <source>
        <dbReference type="SAM" id="SignalP"/>
    </source>
</evidence>
<reference evidence="3 4" key="1">
    <citation type="submission" date="2019-04" db="EMBL/GenBank/DDBJ databases">
        <title>High contiguity whole genome sequence and gene annotation resource for two Venturia nashicola isolates.</title>
        <authorList>
            <person name="Prokchorchik M."/>
            <person name="Won K."/>
            <person name="Lee Y."/>
            <person name="Choi E.D."/>
            <person name="Segonzac C."/>
            <person name="Sohn K.H."/>
        </authorList>
    </citation>
    <scope>NUCLEOTIDE SEQUENCE [LARGE SCALE GENOMIC DNA]</scope>
    <source>
        <strain evidence="3 4">PRI2</strain>
    </source>
</reference>
<proteinExistence type="predicted"/>
<keyword evidence="4" id="KW-1185">Reference proteome</keyword>
<feature type="compositionally biased region" description="Pro residues" evidence="1">
    <location>
        <begin position="188"/>
        <end position="199"/>
    </location>
</feature>
<organism evidence="3 4">
    <name type="scientific">Venturia nashicola</name>
    <dbReference type="NCBI Taxonomy" id="86259"/>
    <lineage>
        <taxon>Eukaryota</taxon>
        <taxon>Fungi</taxon>
        <taxon>Dikarya</taxon>
        <taxon>Ascomycota</taxon>
        <taxon>Pezizomycotina</taxon>
        <taxon>Dothideomycetes</taxon>
        <taxon>Pleosporomycetidae</taxon>
        <taxon>Venturiales</taxon>
        <taxon>Venturiaceae</taxon>
        <taxon>Venturia</taxon>
    </lineage>
</organism>